<proteinExistence type="predicted"/>
<dbReference type="EMBL" id="JBIAZU010000001">
    <property type="protein sequence ID" value="MFF5289480.1"/>
    <property type="molecule type" value="Genomic_DNA"/>
</dbReference>
<evidence type="ECO:0000313" key="2">
    <source>
        <dbReference type="EMBL" id="MFF5289480.1"/>
    </source>
</evidence>
<dbReference type="RefSeq" id="WP_020509817.1">
    <property type="nucleotide sequence ID" value="NZ_JBIAZU010000001.1"/>
</dbReference>
<accession>A0ABW6WAF8</accession>
<protein>
    <recommendedName>
        <fullName evidence="4">Pyridoxamine 5'-phosphate oxidase putative domain-containing protein</fullName>
    </recommendedName>
</protein>
<dbReference type="Gene3D" id="2.30.110.10">
    <property type="entry name" value="Electron Transport, Fmn-binding Protein, Chain A"/>
    <property type="match status" value="1"/>
</dbReference>
<dbReference type="InterPro" id="IPR012349">
    <property type="entry name" value="Split_barrel_FMN-bd"/>
</dbReference>
<reference evidence="2 3" key="1">
    <citation type="submission" date="2024-10" db="EMBL/GenBank/DDBJ databases">
        <title>The Natural Products Discovery Center: Release of the First 8490 Sequenced Strains for Exploring Actinobacteria Biosynthetic Diversity.</title>
        <authorList>
            <person name="Kalkreuter E."/>
            <person name="Kautsar S.A."/>
            <person name="Yang D."/>
            <person name="Bader C.D."/>
            <person name="Teijaro C.N."/>
            <person name="Fluegel L."/>
            <person name="Davis C.M."/>
            <person name="Simpson J.R."/>
            <person name="Lauterbach L."/>
            <person name="Steele A.D."/>
            <person name="Gui C."/>
            <person name="Meng S."/>
            <person name="Li G."/>
            <person name="Viehrig K."/>
            <person name="Ye F."/>
            <person name="Su P."/>
            <person name="Kiefer A.F."/>
            <person name="Nichols A."/>
            <person name="Cepeda A.J."/>
            <person name="Yan W."/>
            <person name="Fan B."/>
            <person name="Jiang Y."/>
            <person name="Adhikari A."/>
            <person name="Zheng C.-J."/>
            <person name="Schuster L."/>
            <person name="Cowan T.M."/>
            <person name="Smanski M.J."/>
            <person name="Chevrette M.G."/>
            <person name="De Carvalho L.P.S."/>
            <person name="Shen B."/>
        </authorList>
    </citation>
    <scope>NUCLEOTIDE SEQUENCE [LARGE SCALE GENOMIC DNA]</scope>
    <source>
        <strain evidence="2 3">NPDC000087</strain>
    </source>
</reference>
<gene>
    <name evidence="2" type="ORF">ACFY35_08585</name>
</gene>
<sequence>MRITHVYDWEWREARYDSSGVYLDDTRRHAEGITAAASYEARVAGGELEIKDDPVIGHPAAQLLADAETGRGGFASLLPGSVSRRVATHAPCQWQGAAKLDEPDGPADRCFRPCRAPEATGMPGEKRGCPMSISTQHQGGRTVRRPTTQDVWRALAHVSFAVLSHVTPAGTPRSSGVVYAVSGGRMFVVVSKYSWKARHIAADGNVAVTVPIRRGGIMSLLVPIPPATVSFPAVAVVRPPAVLGGLPRLAGLAPDERRTESLVLEIRPTGHFVTYGLGVPLLRMRDPAASRARVPIGPAR</sequence>
<feature type="compositionally biased region" description="Polar residues" evidence="1">
    <location>
        <begin position="132"/>
        <end position="147"/>
    </location>
</feature>
<dbReference type="SUPFAM" id="SSF50475">
    <property type="entry name" value="FMN-binding split barrel"/>
    <property type="match status" value="1"/>
</dbReference>
<dbReference type="InterPro" id="IPR014729">
    <property type="entry name" value="Rossmann-like_a/b/a_fold"/>
</dbReference>
<evidence type="ECO:0000256" key="1">
    <source>
        <dbReference type="SAM" id="MobiDB-lite"/>
    </source>
</evidence>
<dbReference type="Proteomes" id="UP001602245">
    <property type="component" value="Unassembled WGS sequence"/>
</dbReference>
<feature type="region of interest" description="Disordered" evidence="1">
    <location>
        <begin position="121"/>
        <end position="147"/>
    </location>
</feature>
<evidence type="ECO:0008006" key="4">
    <source>
        <dbReference type="Google" id="ProtNLM"/>
    </source>
</evidence>
<evidence type="ECO:0000313" key="3">
    <source>
        <dbReference type="Proteomes" id="UP001602245"/>
    </source>
</evidence>
<organism evidence="2 3">
    <name type="scientific">Paractinoplanes globisporus</name>
    <dbReference type="NCBI Taxonomy" id="113565"/>
    <lineage>
        <taxon>Bacteria</taxon>
        <taxon>Bacillati</taxon>
        <taxon>Actinomycetota</taxon>
        <taxon>Actinomycetes</taxon>
        <taxon>Micromonosporales</taxon>
        <taxon>Micromonosporaceae</taxon>
        <taxon>Paractinoplanes</taxon>
    </lineage>
</organism>
<dbReference type="SUPFAM" id="SSF52402">
    <property type="entry name" value="Adenine nucleotide alpha hydrolases-like"/>
    <property type="match status" value="1"/>
</dbReference>
<dbReference type="Gene3D" id="3.40.50.620">
    <property type="entry name" value="HUPs"/>
    <property type="match status" value="1"/>
</dbReference>
<name>A0ABW6WAF8_9ACTN</name>
<comment type="caution">
    <text evidence="2">The sequence shown here is derived from an EMBL/GenBank/DDBJ whole genome shotgun (WGS) entry which is preliminary data.</text>
</comment>
<keyword evidence="3" id="KW-1185">Reference proteome</keyword>